<evidence type="ECO:0000313" key="2">
    <source>
        <dbReference type="EMBL" id="KAL3064881.1"/>
    </source>
</evidence>
<reference evidence="2 3" key="1">
    <citation type="journal article" date="2022" name="G3 (Bethesda)">
        <title>Evaluating Illumina-, Nanopore-, and PacBio-based genome assembly strategies with the bald notothen, Trematomus borchgrevinki.</title>
        <authorList>
            <person name="Rayamajhi N."/>
            <person name="Cheng C.C."/>
            <person name="Catchen J.M."/>
        </authorList>
    </citation>
    <scope>NUCLEOTIDE SEQUENCE [LARGE SCALE GENOMIC DNA]</scope>
    <source>
        <strain evidence="2">AGRC-2024</strain>
    </source>
</reference>
<gene>
    <name evidence="2" type="ORF">OYC64_000999</name>
</gene>
<comment type="caution">
    <text evidence="2">The sequence shown here is derived from an EMBL/GenBank/DDBJ whole genome shotgun (WGS) entry which is preliminary data.</text>
</comment>
<dbReference type="Proteomes" id="UP001619887">
    <property type="component" value="Unassembled WGS sequence"/>
</dbReference>
<protein>
    <submittedName>
        <fullName evidence="2">Uncharacterized protein</fullName>
    </submittedName>
</protein>
<dbReference type="EMBL" id="JBIYXZ010002070">
    <property type="protein sequence ID" value="KAL3064881.1"/>
    <property type="molecule type" value="Genomic_DNA"/>
</dbReference>
<feature type="region of interest" description="Disordered" evidence="1">
    <location>
        <begin position="41"/>
        <end position="65"/>
    </location>
</feature>
<reference evidence="2 3" key="2">
    <citation type="journal article" date="2024" name="G3 (Bethesda)">
        <title>The genome of the cryopelagic Antarctic bald notothen, Trematomus borchgrevinki.</title>
        <authorList>
            <person name="Rayamajhi N."/>
            <person name="Rivera-Colon A.G."/>
            <person name="Minhas B.F."/>
            <person name="Cheng C.C."/>
            <person name="Catchen J.M."/>
        </authorList>
    </citation>
    <scope>NUCLEOTIDE SEQUENCE [LARGE SCALE GENOMIC DNA]</scope>
    <source>
        <strain evidence="2">AGRC-2024</strain>
    </source>
</reference>
<keyword evidence="3" id="KW-1185">Reference proteome</keyword>
<proteinExistence type="predicted"/>
<evidence type="ECO:0000256" key="1">
    <source>
        <dbReference type="SAM" id="MobiDB-lite"/>
    </source>
</evidence>
<organism evidence="2 3">
    <name type="scientific">Pagothenia borchgrevinki</name>
    <name type="common">Bald rockcod</name>
    <name type="synonym">Trematomus borchgrevinki</name>
    <dbReference type="NCBI Taxonomy" id="8213"/>
    <lineage>
        <taxon>Eukaryota</taxon>
        <taxon>Metazoa</taxon>
        <taxon>Chordata</taxon>
        <taxon>Craniata</taxon>
        <taxon>Vertebrata</taxon>
        <taxon>Euteleostomi</taxon>
        <taxon>Actinopterygii</taxon>
        <taxon>Neopterygii</taxon>
        <taxon>Teleostei</taxon>
        <taxon>Neoteleostei</taxon>
        <taxon>Acanthomorphata</taxon>
        <taxon>Eupercaria</taxon>
        <taxon>Perciformes</taxon>
        <taxon>Notothenioidei</taxon>
        <taxon>Nototheniidae</taxon>
        <taxon>Pagothenia</taxon>
    </lineage>
</organism>
<evidence type="ECO:0000313" key="3">
    <source>
        <dbReference type="Proteomes" id="UP001619887"/>
    </source>
</evidence>
<sequence>MSGAESQDVWAEEMREAVSALRRVITEMELKEERLVFRRSFSTPEAKRANSPAPSCESMKSDRYMRYPMGSNRAKEEREDASAKDCEIREKELKEELFLEERLALNREELLDREPGPFFFPGLEFSAEEERAVSPALSCESMLSDDSMGVFVEF</sequence>
<accession>A0ABD2HF88</accession>
<dbReference type="AlphaFoldDB" id="A0ABD2HF88"/>
<name>A0ABD2HF88_PAGBO</name>